<dbReference type="InterPro" id="IPR011010">
    <property type="entry name" value="DNA_brk_join_enz"/>
</dbReference>
<dbReference type="AlphaFoldDB" id="A0A1E3AQL6"/>
<keyword evidence="4 6" id="KW-0238">DNA-binding</keyword>
<organism evidence="9 10">
    <name type="scientific">Eisenbergiella tayi</name>
    <dbReference type="NCBI Taxonomy" id="1432052"/>
    <lineage>
        <taxon>Bacteria</taxon>
        <taxon>Bacillati</taxon>
        <taxon>Bacillota</taxon>
        <taxon>Clostridia</taxon>
        <taxon>Lachnospirales</taxon>
        <taxon>Lachnospiraceae</taxon>
        <taxon>Eisenbergiella</taxon>
    </lineage>
</organism>
<feature type="domain" description="Tyr recombinase" evidence="7">
    <location>
        <begin position="102"/>
        <end position="293"/>
    </location>
</feature>
<feature type="domain" description="Core-binding (CB)" evidence="8">
    <location>
        <begin position="1"/>
        <end position="80"/>
    </location>
</feature>
<dbReference type="PANTHER" id="PTHR30349">
    <property type="entry name" value="PHAGE INTEGRASE-RELATED"/>
    <property type="match status" value="1"/>
</dbReference>
<comment type="caution">
    <text evidence="9">The sequence shown here is derived from an EMBL/GenBank/DDBJ whole genome shotgun (WGS) entry which is preliminary data.</text>
</comment>
<dbReference type="InterPro" id="IPR044068">
    <property type="entry name" value="CB"/>
</dbReference>
<evidence type="ECO:0000256" key="4">
    <source>
        <dbReference type="ARBA" id="ARBA00023125"/>
    </source>
</evidence>
<dbReference type="InterPro" id="IPR010998">
    <property type="entry name" value="Integrase_recombinase_N"/>
</dbReference>
<dbReference type="GO" id="GO:0015074">
    <property type="term" value="P:DNA integration"/>
    <property type="evidence" value="ECO:0007669"/>
    <property type="project" value="UniProtKB-KW"/>
</dbReference>
<evidence type="ECO:0000313" key="9">
    <source>
        <dbReference type="EMBL" id="ODM11002.1"/>
    </source>
</evidence>
<evidence type="ECO:0000256" key="2">
    <source>
        <dbReference type="ARBA" id="ARBA00008857"/>
    </source>
</evidence>
<dbReference type="InterPro" id="IPR004107">
    <property type="entry name" value="Integrase_SAM-like_N"/>
</dbReference>
<dbReference type="Proteomes" id="UP000095003">
    <property type="component" value="Unassembled WGS sequence"/>
</dbReference>
<dbReference type="PROSITE" id="PS51898">
    <property type="entry name" value="TYR_RECOMBINASE"/>
    <property type="match status" value="1"/>
</dbReference>
<dbReference type="GO" id="GO:0006310">
    <property type="term" value="P:DNA recombination"/>
    <property type="evidence" value="ECO:0007669"/>
    <property type="project" value="UniProtKB-KW"/>
</dbReference>
<comment type="similarity">
    <text evidence="2">Belongs to the 'phage' integrase family.</text>
</comment>
<dbReference type="EMBL" id="MCGI01000003">
    <property type="protein sequence ID" value="ODM11002.1"/>
    <property type="molecule type" value="Genomic_DNA"/>
</dbReference>
<keyword evidence="5" id="KW-0233">DNA recombination</keyword>
<dbReference type="Gene3D" id="1.10.150.130">
    <property type="match status" value="1"/>
</dbReference>
<dbReference type="InterPro" id="IPR002104">
    <property type="entry name" value="Integrase_catalytic"/>
</dbReference>
<evidence type="ECO:0000256" key="1">
    <source>
        <dbReference type="ARBA" id="ARBA00003283"/>
    </source>
</evidence>
<dbReference type="PROSITE" id="PS51900">
    <property type="entry name" value="CB"/>
    <property type="match status" value="1"/>
</dbReference>
<reference evidence="9 10" key="1">
    <citation type="submission" date="2016-07" db="EMBL/GenBank/DDBJ databases">
        <title>Characterization of isolates of Eisenbergiella tayi derived from blood cultures, using whole genome sequencing.</title>
        <authorList>
            <person name="Burdz T."/>
            <person name="Wiebe D."/>
            <person name="Huynh C."/>
            <person name="Bernard K."/>
        </authorList>
    </citation>
    <scope>NUCLEOTIDE SEQUENCE [LARGE SCALE GENOMIC DNA]</scope>
    <source>
        <strain evidence="9 10">NML 120489</strain>
    </source>
</reference>
<dbReference type="SUPFAM" id="SSF56349">
    <property type="entry name" value="DNA breaking-rejoining enzymes"/>
    <property type="match status" value="1"/>
</dbReference>
<comment type="function">
    <text evidence="1">Site-specific tyrosine recombinase, which acts by catalyzing the cutting and rejoining of the recombining DNA molecules.</text>
</comment>
<dbReference type="GO" id="GO:0003677">
    <property type="term" value="F:DNA binding"/>
    <property type="evidence" value="ECO:0007669"/>
    <property type="project" value="UniProtKB-UniRule"/>
</dbReference>
<dbReference type="Pfam" id="PF02899">
    <property type="entry name" value="Phage_int_SAM_1"/>
    <property type="match status" value="1"/>
</dbReference>
<evidence type="ECO:0000256" key="6">
    <source>
        <dbReference type="PROSITE-ProRule" id="PRU01248"/>
    </source>
</evidence>
<sequence length="312" mass="37116">MLLKEEINKYLNYCKFQKELNDKTIKAYKADLEQFITVIGENNPDKETLNSYLLYLHCMYKQKTVKRKIASVKALFHYLEEEEIIEINLFHKVKTKFKEEVVLPKIIPRDMIEQLLNHLYKERSIKEYSEWRKKIILRDIAVVETLFSTGLRISELCHLQSKYFDLKNGGLCIRGKGGKERYLQIGNNDVLSILNVYKVCFEDEIKRHGYFFVNRYGKPLSEQSARSMIHKYADEIQADINITPHMFRHSFATYLMEEDVNIRYIQKMLGHASITTTEIYTYVTTEKEKEILRTRHPRNKINIGENFDNLVY</sequence>
<dbReference type="PANTHER" id="PTHR30349:SF81">
    <property type="entry name" value="TYROSINE RECOMBINASE XERC"/>
    <property type="match status" value="1"/>
</dbReference>
<evidence type="ECO:0000256" key="5">
    <source>
        <dbReference type="ARBA" id="ARBA00023172"/>
    </source>
</evidence>
<proteinExistence type="inferred from homology"/>
<dbReference type="Pfam" id="PF00589">
    <property type="entry name" value="Phage_integrase"/>
    <property type="match status" value="1"/>
</dbReference>
<accession>A0A1E3AQL6</accession>
<evidence type="ECO:0000259" key="7">
    <source>
        <dbReference type="PROSITE" id="PS51898"/>
    </source>
</evidence>
<protein>
    <submittedName>
        <fullName evidence="9">Tyrosine recombinase XerC</fullName>
    </submittedName>
</protein>
<dbReference type="RefSeq" id="WP_069157700.1">
    <property type="nucleotide sequence ID" value="NZ_JAYAZY010000013.1"/>
</dbReference>
<evidence type="ECO:0000259" key="8">
    <source>
        <dbReference type="PROSITE" id="PS51900"/>
    </source>
</evidence>
<evidence type="ECO:0000256" key="3">
    <source>
        <dbReference type="ARBA" id="ARBA00022908"/>
    </source>
</evidence>
<name>A0A1E3AQL6_9FIRM</name>
<keyword evidence="3" id="KW-0229">DNA integration</keyword>
<evidence type="ECO:0000313" key="10">
    <source>
        <dbReference type="Proteomes" id="UP000095003"/>
    </source>
</evidence>
<dbReference type="InterPro" id="IPR013762">
    <property type="entry name" value="Integrase-like_cat_sf"/>
</dbReference>
<dbReference type="Gene3D" id="1.10.443.10">
    <property type="entry name" value="Intergrase catalytic core"/>
    <property type="match status" value="1"/>
</dbReference>
<dbReference type="PATRIC" id="fig|1432052.3.peg.3807"/>
<gene>
    <name evidence="9" type="primary">xerC_4</name>
    <name evidence="9" type="ORF">BEH84_03431</name>
</gene>
<dbReference type="InterPro" id="IPR050090">
    <property type="entry name" value="Tyrosine_recombinase_XerCD"/>
</dbReference>